<gene>
    <name evidence="1" type="ORF">KPL71_020526</name>
</gene>
<keyword evidence="1" id="KW-0808">Transferase</keyword>
<keyword evidence="2" id="KW-1185">Reference proteome</keyword>
<evidence type="ECO:0000313" key="1">
    <source>
        <dbReference type="EMBL" id="KAH9713994.1"/>
    </source>
</evidence>
<dbReference type="EMBL" id="CM039176">
    <property type="protein sequence ID" value="KAH9713994.1"/>
    <property type="molecule type" value="Genomic_DNA"/>
</dbReference>
<sequence length="885" mass="99469">MEKLRSFRYALLSCLTLGVLIQAQDQSGFISIDCGIPASSGYNDEITGIKYISDETFIDTGTSKSIAPEFQSNALERQFNHIRSFPEGTKNCYTLNPAQGQNDKYLLRARFMYANYDGRNNVAQFDLYVGDIIWDTIKLDNASSIMTTEIIHVPPTNNIYVCLVNTGLGTPFISSLELRLLKNSTYETQSLAESLWLLRRYDFGSITNKSVRYKDDIYDRLWMPKNYPGWKKLSTSLPIDAENPNAFRPAPAVMSTAVTSENVSENFLIVFWEPTDPASQYYVYMHFCEVEVLLANQTREFNITQNGKFYIGPIVPTYLYTTTALSSVPVSGARIEYIINATERSTLQPILNAMEIYMVKNSSQLLTDEDDVNALRNIKSTYGVKRNWQGDPCVPKNYWWDGLNCSYEDNNPSRIISLNLSSSGLTGEISPYFANLTAIEFLDLSNNSLSGTFPEFLSKLPSLRALNLKRNKLTGSLPADLVERSNNGSLTLSVDDNTSTTCSSESCKKKKHKFVVPVVVSVAAFSTVLFALAIFCGLRRRNKRVGQKVEMEFENRNDSFAPKSRQFAYSEIQKITNNFERVLGKGGFGEVYHGSLDDNQQVAVKMLSSSSAQGYKEFHAEVKLLMRVHHRNLTALIGYCIEGNNMGLIYEYMASGTLDQYLKGKKEQMLNWVERLQIAVDSAQGLEYLHYGCKPPIVHRDVKSSNILLNEKLQAKIADFGLSRIFSIESSDQISTAVAGTPGYLDPEYYAVNWLNEKSDVYSFGVVLLEIITGRRPVISRGEDDTTHISQWVNSMLAEGNIRNIVDPSLQGNFDNNSAWKAVELALACASHTSSERPTMTDVLTELKECFSLEIVRNEGHEKGHRDPRRMVTLNLDTESSPSAR</sequence>
<comment type="caution">
    <text evidence="1">The sequence shown here is derived from an EMBL/GenBank/DDBJ whole genome shotgun (WGS) entry which is preliminary data.</text>
</comment>
<dbReference type="Proteomes" id="UP000829398">
    <property type="component" value="Chromosome 7"/>
</dbReference>
<protein>
    <submittedName>
        <fullName evidence="1">Protein kinase domain-containing protein</fullName>
    </submittedName>
</protein>
<evidence type="ECO:0000313" key="2">
    <source>
        <dbReference type="Proteomes" id="UP000829398"/>
    </source>
</evidence>
<reference evidence="2" key="1">
    <citation type="journal article" date="2023" name="Hortic. Res.">
        <title>A chromosome-level phased genome enabling allele-level studies in sweet orange: a case study on citrus Huanglongbing tolerance.</title>
        <authorList>
            <person name="Wu B."/>
            <person name="Yu Q."/>
            <person name="Deng Z."/>
            <person name="Duan Y."/>
            <person name="Luo F."/>
            <person name="Gmitter F. Jr."/>
        </authorList>
    </citation>
    <scope>NUCLEOTIDE SEQUENCE [LARGE SCALE GENOMIC DNA]</scope>
    <source>
        <strain evidence="2">cv. Valencia</strain>
    </source>
</reference>
<organism evidence="1 2">
    <name type="scientific">Citrus sinensis</name>
    <name type="common">Sweet orange</name>
    <name type="synonym">Citrus aurantium var. sinensis</name>
    <dbReference type="NCBI Taxonomy" id="2711"/>
    <lineage>
        <taxon>Eukaryota</taxon>
        <taxon>Viridiplantae</taxon>
        <taxon>Streptophyta</taxon>
        <taxon>Embryophyta</taxon>
        <taxon>Tracheophyta</taxon>
        <taxon>Spermatophyta</taxon>
        <taxon>Magnoliopsida</taxon>
        <taxon>eudicotyledons</taxon>
        <taxon>Gunneridae</taxon>
        <taxon>Pentapetalae</taxon>
        <taxon>rosids</taxon>
        <taxon>malvids</taxon>
        <taxon>Sapindales</taxon>
        <taxon>Rutaceae</taxon>
        <taxon>Aurantioideae</taxon>
        <taxon>Citrus</taxon>
    </lineage>
</organism>
<proteinExistence type="predicted"/>
<name>A0ACB8J7W5_CITSI</name>
<accession>A0ACB8J7W5</accession>
<keyword evidence="1" id="KW-0418">Kinase</keyword>